<dbReference type="Pfam" id="PF00201">
    <property type="entry name" value="UDPGT"/>
    <property type="match status" value="1"/>
</dbReference>
<evidence type="ECO:0000256" key="5">
    <source>
        <dbReference type="RuleBase" id="RU362057"/>
    </source>
</evidence>
<dbReference type="EC" id="2.4.1.-" evidence="5"/>
<keyword evidence="6" id="KW-1133">Transmembrane helix</keyword>
<keyword evidence="9" id="KW-1185">Reference proteome</keyword>
<sequence length="444" mass="49687">MSSRQQCLKVLMFPWLAHGHISPFTELAKRLIVMQRNVHVFLCSTSVNLEPLRKSIDEPSIEFVNFHLSTTELPEIYHTTRNLPPHLMPVLKTAFDDSKESFRSVVKTIKPDIIIYDFVQPWAPQVANEEGIASIALYIVGAASIALLAHYIIHPEMEFPFESMRFSETERKLCDIIDMVTGDAAGRDRFLGPFERSSTSFILINSSNQIEADYIGYLSKLMKKEVVPTGFLVQEPAAVESGDDVVLLNWLSKKNPKSVVLVSFGSESFLSKKEIEELCLGLESSGVSFIWVVRFAVGEKMSLDEALPKGFIDRVGDRGLIVEGWAPQAKILTHSSVGGFVSHCGWSSIVEAITYGVPVICMPMKLDRPINSRLVVELGIGVEVRRDGEEFTRGEIAKAIKKVVVEEEGREIGRKVDTLRDEVRRKRDVEINAAVQRIVQLAQA</sequence>
<dbReference type="CDD" id="cd03784">
    <property type="entry name" value="GT1_Gtf-like"/>
    <property type="match status" value="1"/>
</dbReference>
<dbReference type="InterPro" id="IPR035595">
    <property type="entry name" value="UDP_glycos_trans_CS"/>
</dbReference>
<proteinExistence type="inferred from homology"/>
<dbReference type="PANTHER" id="PTHR48044:SF29">
    <property type="entry name" value="GLYCOSYLTRANSFERASE"/>
    <property type="match status" value="1"/>
</dbReference>
<organism evidence="8 9">
    <name type="scientific">Dorcoceras hygrometricum</name>
    <dbReference type="NCBI Taxonomy" id="472368"/>
    <lineage>
        <taxon>Eukaryota</taxon>
        <taxon>Viridiplantae</taxon>
        <taxon>Streptophyta</taxon>
        <taxon>Embryophyta</taxon>
        <taxon>Tracheophyta</taxon>
        <taxon>Spermatophyta</taxon>
        <taxon>Magnoliopsida</taxon>
        <taxon>eudicotyledons</taxon>
        <taxon>Gunneridae</taxon>
        <taxon>Pentapetalae</taxon>
        <taxon>asterids</taxon>
        <taxon>lamiids</taxon>
        <taxon>Lamiales</taxon>
        <taxon>Gesneriaceae</taxon>
        <taxon>Didymocarpoideae</taxon>
        <taxon>Trichosporeae</taxon>
        <taxon>Loxocarpinae</taxon>
        <taxon>Dorcoceras</taxon>
    </lineage>
</organism>
<dbReference type="SUPFAM" id="SSF53756">
    <property type="entry name" value="UDP-Glycosyltransferase/glycogen phosphorylase"/>
    <property type="match status" value="1"/>
</dbReference>
<dbReference type="InterPro" id="IPR002213">
    <property type="entry name" value="UDP_glucos_trans"/>
</dbReference>
<comment type="similarity">
    <text evidence="1 4">Belongs to the UDP-glycosyltransferase family.</text>
</comment>
<evidence type="ECO:0000256" key="1">
    <source>
        <dbReference type="ARBA" id="ARBA00009995"/>
    </source>
</evidence>
<evidence type="ECO:0000256" key="6">
    <source>
        <dbReference type="SAM" id="Phobius"/>
    </source>
</evidence>
<evidence type="ECO:0000259" key="7">
    <source>
        <dbReference type="Pfam" id="PF26168"/>
    </source>
</evidence>
<evidence type="ECO:0000256" key="2">
    <source>
        <dbReference type="ARBA" id="ARBA00022676"/>
    </source>
</evidence>
<evidence type="ECO:0000256" key="4">
    <source>
        <dbReference type="RuleBase" id="RU003718"/>
    </source>
</evidence>
<evidence type="ECO:0000313" key="8">
    <source>
        <dbReference type="EMBL" id="KZV27808.1"/>
    </source>
</evidence>
<protein>
    <recommendedName>
        <fullName evidence="5">Glycosyltransferase</fullName>
        <ecNumber evidence="5">2.4.1.-</ecNumber>
    </recommendedName>
</protein>
<accession>A0A2Z7B2V0</accession>
<gene>
    <name evidence="8" type="ORF">F511_39487</name>
</gene>
<keyword evidence="6" id="KW-0472">Membrane</keyword>
<name>A0A2Z7B2V0_9LAMI</name>
<dbReference type="InterPro" id="IPR058980">
    <property type="entry name" value="Glyco_transf_N"/>
</dbReference>
<dbReference type="GO" id="GO:0016138">
    <property type="term" value="P:glycoside biosynthetic process"/>
    <property type="evidence" value="ECO:0007669"/>
    <property type="project" value="UniProtKB-ARBA"/>
</dbReference>
<evidence type="ECO:0000313" key="9">
    <source>
        <dbReference type="Proteomes" id="UP000250235"/>
    </source>
</evidence>
<evidence type="ECO:0000256" key="3">
    <source>
        <dbReference type="ARBA" id="ARBA00022679"/>
    </source>
</evidence>
<feature type="domain" description="Glycosyltransferase N-terminal" evidence="7">
    <location>
        <begin position="9"/>
        <end position="222"/>
    </location>
</feature>
<dbReference type="OrthoDB" id="5835829at2759"/>
<dbReference type="GO" id="GO:0008194">
    <property type="term" value="F:UDP-glycosyltransferase activity"/>
    <property type="evidence" value="ECO:0007669"/>
    <property type="project" value="InterPro"/>
</dbReference>
<dbReference type="Pfam" id="PF26168">
    <property type="entry name" value="Glyco_transf_N"/>
    <property type="match status" value="1"/>
</dbReference>
<dbReference type="PANTHER" id="PTHR48044">
    <property type="entry name" value="GLYCOSYLTRANSFERASE"/>
    <property type="match status" value="1"/>
</dbReference>
<dbReference type="EMBL" id="KV010287">
    <property type="protein sequence ID" value="KZV27808.1"/>
    <property type="molecule type" value="Genomic_DNA"/>
</dbReference>
<dbReference type="PROSITE" id="PS00375">
    <property type="entry name" value="UDPGT"/>
    <property type="match status" value="1"/>
</dbReference>
<dbReference type="AlphaFoldDB" id="A0A2Z7B2V0"/>
<dbReference type="Proteomes" id="UP000250235">
    <property type="component" value="Unassembled WGS sequence"/>
</dbReference>
<keyword evidence="2 4" id="KW-0328">Glycosyltransferase</keyword>
<keyword evidence="6" id="KW-0812">Transmembrane</keyword>
<reference evidence="8 9" key="1">
    <citation type="journal article" date="2015" name="Proc. Natl. Acad. Sci. U.S.A.">
        <title>The resurrection genome of Boea hygrometrica: A blueprint for survival of dehydration.</title>
        <authorList>
            <person name="Xiao L."/>
            <person name="Yang G."/>
            <person name="Zhang L."/>
            <person name="Yang X."/>
            <person name="Zhao S."/>
            <person name="Ji Z."/>
            <person name="Zhou Q."/>
            <person name="Hu M."/>
            <person name="Wang Y."/>
            <person name="Chen M."/>
            <person name="Xu Y."/>
            <person name="Jin H."/>
            <person name="Xiao X."/>
            <person name="Hu G."/>
            <person name="Bao F."/>
            <person name="Hu Y."/>
            <person name="Wan P."/>
            <person name="Li L."/>
            <person name="Deng X."/>
            <person name="Kuang T."/>
            <person name="Xiang C."/>
            <person name="Zhu J.K."/>
            <person name="Oliver M.J."/>
            <person name="He Y."/>
        </authorList>
    </citation>
    <scope>NUCLEOTIDE SEQUENCE [LARGE SCALE GENOMIC DNA]</scope>
    <source>
        <strain evidence="9">cv. XS01</strain>
    </source>
</reference>
<feature type="transmembrane region" description="Helical" evidence="6">
    <location>
        <begin position="135"/>
        <end position="153"/>
    </location>
</feature>
<dbReference type="FunFam" id="3.40.50.2000:FF:000060">
    <property type="entry name" value="Glycosyltransferase"/>
    <property type="match status" value="1"/>
</dbReference>
<keyword evidence="3 4" id="KW-0808">Transferase</keyword>
<dbReference type="Gene3D" id="3.40.50.2000">
    <property type="entry name" value="Glycogen Phosphorylase B"/>
    <property type="match status" value="2"/>
</dbReference>